<feature type="compositionally biased region" description="Polar residues" evidence="1">
    <location>
        <begin position="81"/>
        <end position="91"/>
    </location>
</feature>
<gene>
    <name evidence="2" type="ORF">SLS58_006961</name>
</gene>
<feature type="region of interest" description="Disordered" evidence="1">
    <location>
        <begin position="48"/>
        <end position="111"/>
    </location>
</feature>
<organism evidence="2 3">
    <name type="scientific">Diplodia intermedia</name>
    <dbReference type="NCBI Taxonomy" id="856260"/>
    <lineage>
        <taxon>Eukaryota</taxon>
        <taxon>Fungi</taxon>
        <taxon>Dikarya</taxon>
        <taxon>Ascomycota</taxon>
        <taxon>Pezizomycotina</taxon>
        <taxon>Dothideomycetes</taxon>
        <taxon>Dothideomycetes incertae sedis</taxon>
        <taxon>Botryosphaeriales</taxon>
        <taxon>Botryosphaeriaceae</taxon>
        <taxon>Diplodia</taxon>
    </lineage>
</organism>
<protein>
    <submittedName>
        <fullName evidence="2">Uncharacterized protein</fullName>
    </submittedName>
</protein>
<name>A0ABR3TLK9_9PEZI</name>
<comment type="caution">
    <text evidence="2">The sequence shown here is derived from an EMBL/GenBank/DDBJ whole genome shotgun (WGS) entry which is preliminary data.</text>
</comment>
<proteinExistence type="predicted"/>
<dbReference type="EMBL" id="JAKEKT020000050">
    <property type="protein sequence ID" value="KAL1640463.1"/>
    <property type="molecule type" value="Genomic_DNA"/>
</dbReference>
<reference evidence="2 3" key="1">
    <citation type="journal article" date="2023" name="Plant Dis.">
        <title>First Report of Diplodia intermedia Causing Canker and Dieback Diseases on Apple Trees in Canada.</title>
        <authorList>
            <person name="Ellouze W."/>
            <person name="Ilyukhin E."/>
            <person name="Sulman M."/>
            <person name="Ali S."/>
        </authorList>
    </citation>
    <scope>NUCLEOTIDE SEQUENCE [LARGE SCALE GENOMIC DNA]</scope>
    <source>
        <strain evidence="2 3">M45-28</strain>
    </source>
</reference>
<sequence length="132" mass="13865">MLPYLRLFGIHQPAREALARVFPSTATTASTLAISLLNRPVAIEHLHYHNRPPSPRDLAPFNTAPALDERPSLPSIGLTISRPSSAASQSGAHLPPPQQLHRGASPGIQLPGVSSLASLAASSTSSPNISSR</sequence>
<evidence type="ECO:0000313" key="3">
    <source>
        <dbReference type="Proteomes" id="UP001521184"/>
    </source>
</evidence>
<evidence type="ECO:0000256" key="1">
    <source>
        <dbReference type="SAM" id="MobiDB-lite"/>
    </source>
</evidence>
<evidence type="ECO:0000313" key="2">
    <source>
        <dbReference type="EMBL" id="KAL1640463.1"/>
    </source>
</evidence>
<keyword evidence="3" id="KW-1185">Reference proteome</keyword>
<dbReference type="Proteomes" id="UP001521184">
    <property type="component" value="Unassembled WGS sequence"/>
</dbReference>
<accession>A0ABR3TLK9</accession>